<evidence type="ECO:0000313" key="2">
    <source>
        <dbReference type="EMBL" id="TWU61784.1"/>
    </source>
</evidence>
<feature type="region of interest" description="Disordered" evidence="1">
    <location>
        <begin position="1"/>
        <end position="35"/>
    </location>
</feature>
<gene>
    <name evidence="2" type="ORF">V7x_34730</name>
</gene>
<dbReference type="EMBL" id="SJPZ01000002">
    <property type="protein sequence ID" value="TWU61784.1"/>
    <property type="molecule type" value="Genomic_DNA"/>
</dbReference>
<evidence type="ECO:0000313" key="3">
    <source>
        <dbReference type="Proteomes" id="UP000316476"/>
    </source>
</evidence>
<organism evidence="2 3">
    <name type="scientific">Crateriforma conspicua</name>
    <dbReference type="NCBI Taxonomy" id="2527996"/>
    <lineage>
        <taxon>Bacteria</taxon>
        <taxon>Pseudomonadati</taxon>
        <taxon>Planctomycetota</taxon>
        <taxon>Planctomycetia</taxon>
        <taxon>Planctomycetales</taxon>
        <taxon>Planctomycetaceae</taxon>
        <taxon>Crateriforma</taxon>
    </lineage>
</organism>
<dbReference type="AlphaFoldDB" id="A0A5C6FKF1"/>
<accession>A0A5C6FKF1</accession>
<protein>
    <submittedName>
        <fullName evidence="2">Uncharacterized protein</fullName>
    </submittedName>
</protein>
<proteinExistence type="predicted"/>
<reference evidence="2 3" key="1">
    <citation type="submission" date="2019-02" db="EMBL/GenBank/DDBJ databases">
        <title>Deep-cultivation of Planctomycetes and their phenomic and genomic characterization uncovers novel biology.</title>
        <authorList>
            <person name="Wiegand S."/>
            <person name="Jogler M."/>
            <person name="Boedeker C."/>
            <person name="Pinto D."/>
            <person name="Vollmers J."/>
            <person name="Rivas-Marin E."/>
            <person name="Kohn T."/>
            <person name="Peeters S.H."/>
            <person name="Heuer A."/>
            <person name="Rast P."/>
            <person name="Oberbeckmann S."/>
            <person name="Bunk B."/>
            <person name="Jeske O."/>
            <person name="Meyerdierks A."/>
            <person name="Storesund J.E."/>
            <person name="Kallscheuer N."/>
            <person name="Luecker S."/>
            <person name="Lage O.M."/>
            <person name="Pohl T."/>
            <person name="Merkel B.J."/>
            <person name="Hornburger P."/>
            <person name="Mueller R.-W."/>
            <person name="Bruemmer F."/>
            <person name="Labrenz M."/>
            <person name="Spormann A.M."/>
            <person name="Op Den Camp H."/>
            <person name="Overmann J."/>
            <person name="Amann R."/>
            <person name="Jetten M.S.M."/>
            <person name="Mascher T."/>
            <person name="Medema M.H."/>
            <person name="Devos D.P."/>
            <person name="Kaster A.-K."/>
            <person name="Ovreas L."/>
            <person name="Rohde M."/>
            <person name="Galperin M.Y."/>
            <person name="Jogler C."/>
        </authorList>
    </citation>
    <scope>NUCLEOTIDE SEQUENCE [LARGE SCALE GENOMIC DNA]</scope>
    <source>
        <strain evidence="2 3">V7</strain>
    </source>
</reference>
<name>A0A5C6FKF1_9PLAN</name>
<evidence type="ECO:0000256" key="1">
    <source>
        <dbReference type="SAM" id="MobiDB-lite"/>
    </source>
</evidence>
<dbReference type="Proteomes" id="UP000316476">
    <property type="component" value="Unassembled WGS sequence"/>
</dbReference>
<comment type="caution">
    <text evidence="2">The sequence shown here is derived from an EMBL/GenBank/DDBJ whole genome shotgun (WGS) entry which is preliminary data.</text>
</comment>
<sequence>MRDALTWREMPVAAGIGDDRDDFDGRPDLSGQAGR</sequence>